<dbReference type="PROSITE" id="PS50893">
    <property type="entry name" value="ABC_TRANSPORTER_2"/>
    <property type="match status" value="1"/>
</dbReference>
<dbReference type="GO" id="GO:0016887">
    <property type="term" value="F:ATP hydrolysis activity"/>
    <property type="evidence" value="ECO:0007669"/>
    <property type="project" value="InterPro"/>
</dbReference>
<dbReference type="SUPFAM" id="SSF52540">
    <property type="entry name" value="P-loop containing nucleoside triphosphate hydrolases"/>
    <property type="match status" value="1"/>
</dbReference>
<keyword evidence="1" id="KW-0813">Transport</keyword>
<dbReference type="GO" id="GO:0005524">
    <property type="term" value="F:ATP binding"/>
    <property type="evidence" value="ECO:0007669"/>
    <property type="project" value="UniProtKB-KW"/>
</dbReference>
<dbReference type="Gene3D" id="3.40.50.300">
    <property type="entry name" value="P-loop containing nucleotide triphosphate hydrolases"/>
    <property type="match status" value="1"/>
</dbReference>
<dbReference type="InterPro" id="IPR003593">
    <property type="entry name" value="AAA+_ATPase"/>
</dbReference>
<feature type="domain" description="ABC transporter" evidence="4">
    <location>
        <begin position="5"/>
        <end position="236"/>
    </location>
</feature>
<evidence type="ECO:0000256" key="3">
    <source>
        <dbReference type="ARBA" id="ARBA00022840"/>
    </source>
</evidence>
<evidence type="ECO:0000256" key="1">
    <source>
        <dbReference type="ARBA" id="ARBA00022448"/>
    </source>
</evidence>
<name>A0A3N0B1T1_9ACTN</name>
<dbReference type="RefSeq" id="WP_123208375.1">
    <property type="nucleotide sequence ID" value="NZ_JBHTHO010000001.1"/>
</dbReference>
<dbReference type="InterPro" id="IPR051782">
    <property type="entry name" value="ABC_Transporter_VariousFunc"/>
</dbReference>
<keyword evidence="6" id="KW-1185">Reference proteome</keyword>
<comment type="caution">
    <text evidence="5">The sequence shown here is derived from an EMBL/GenBank/DDBJ whole genome shotgun (WGS) entry which is preliminary data.</text>
</comment>
<gene>
    <name evidence="5" type="ORF">DMP06_03610</name>
</gene>
<dbReference type="EMBL" id="QIBX01000003">
    <property type="protein sequence ID" value="RNL41091.1"/>
    <property type="molecule type" value="Genomic_DNA"/>
</dbReference>
<dbReference type="SMART" id="SM00382">
    <property type="entry name" value="AAA"/>
    <property type="match status" value="1"/>
</dbReference>
<reference evidence="6" key="1">
    <citation type="submission" date="2018-05" db="EMBL/GenBank/DDBJ databases">
        <title>Genome Sequencing of selected type strains of the family Eggerthellaceae.</title>
        <authorList>
            <person name="Danylec N."/>
            <person name="Stoll D.A."/>
            <person name="Doetsch A."/>
            <person name="Huch M."/>
        </authorList>
    </citation>
    <scope>NUCLEOTIDE SEQUENCE [LARGE SCALE GENOMIC DNA]</scope>
    <source>
        <strain evidence="6">DSM 24851</strain>
    </source>
</reference>
<accession>A0A3N0B1T1</accession>
<dbReference type="PANTHER" id="PTHR42939">
    <property type="entry name" value="ABC TRANSPORTER ATP-BINDING PROTEIN ALBC-RELATED"/>
    <property type="match status" value="1"/>
</dbReference>
<dbReference type="Pfam" id="PF00005">
    <property type="entry name" value="ABC_tran"/>
    <property type="match status" value="1"/>
</dbReference>
<proteinExistence type="predicted"/>
<dbReference type="CDD" id="cd03230">
    <property type="entry name" value="ABC_DR_subfamily_A"/>
    <property type="match status" value="1"/>
</dbReference>
<keyword evidence="3" id="KW-0067">ATP-binding</keyword>
<evidence type="ECO:0000313" key="6">
    <source>
        <dbReference type="Proteomes" id="UP000269591"/>
    </source>
</evidence>
<dbReference type="OrthoDB" id="9804819at2"/>
<protein>
    <submittedName>
        <fullName evidence="5">ABC transporter</fullName>
    </submittedName>
</protein>
<dbReference type="InterPro" id="IPR003439">
    <property type="entry name" value="ABC_transporter-like_ATP-bd"/>
</dbReference>
<dbReference type="AlphaFoldDB" id="A0A3N0B1T1"/>
<keyword evidence="2" id="KW-0547">Nucleotide-binding</keyword>
<dbReference type="PANTHER" id="PTHR42939:SF3">
    <property type="entry name" value="ABC TRANSPORTER ATP-BINDING COMPONENT"/>
    <property type="match status" value="1"/>
</dbReference>
<sequence>MTDLIRVCGLTKRYGTKTVLDNVSLSVPKGGITGFVGANGAGKTTTIRAILGLMPLDAGTVELFGEPFGINSSQSVNARIKSRIGVVLDTCPYIGDLPVKTTSSIMKAAFRGWRQGRFEDYLDRFGLDPQKKVKDLSRGMGMKLQLACALAHEPDLLILDEATAGLDPLARDEVLDILREFVADDMHGILISSHITSDLDKIADTVACIDGGRIVFDLPKDVITDEMGLAKCRTSQFEQIAASGAYQPNTMKFIRYEYGIDLLVYDRFAFKRSFPDVACERLTIDDYMQLTLKGETR</sequence>
<evidence type="ECO:0000256" key="2">
    <source>
        <dbReference type="ARBA" id="ARBA00022741"/>
    </source>
</evidence>
<dbReference type="Proteomes" id="UP000269591">
    <property type="component" value="Unassembled WGS sequence"/>
</dbReference>
<evidence type="ECO:0000313" key="5">
    <source>
        <dbReference type="EMBL" id="RNL41091.1"/>
    </source>
</evidence>
<dbReference type="InterPro" id="IPR027417">
    <property type="entry name" value="P-loop_NTPase"/>
</dbReference>
<evidence type="ECO:0000259" key="4">
    <source>
        <dbReference type="PROSITE" id="PS50893"/>
    </source>
</evidence>
<organism evidence="5 6">
    <name type="scientific">Slackia equolifaciens</name>
    <dbReference type="NCBI Taxonomy" id="498718"/>
    <lineage>
        <taxon>Bacteria</taxon>
        <taxon>Bacillati</taxon>
        <taxon>Actinomycetota</taxon>
        <taxon>Coriobacteriia</taxon>
        <taxon>Eggerthellales</taxon>
        <taxon>Eggerthellaceae</taxon>
        <taxon>Slackia</taxon>
    </lineage>
</organism>